<organism evidence="7 8">
    <name type="scientific">Protopolystoma xenopodis</name>
    <dbReference type="NCBI Taxonomy" id="117903"/>
    <lineage>
        <taxon>Eukaryota</taxon>
        <taxon>Metazoa</taxon>
        <taxon>Spiralia</taxon>
        <taxon>Lophotrochozoa</taxon>
        <taxon>Platyhelminthes</taxon>
        <taxon>Monogenea</taxon>
        <taxon>Polyopisthocotylea</taxon>
        <taxon>Polystomatidea</taxon>
        <taxon>Polystomatidae</taxon>
        <taxon>Protopolystoma</taxon>
    </lineage>
</organism>
<name>A0A3S5BFG9_9PLAT</name>
<dbReference type="EMBL" id="CAAALY010280340">
    <property type="protein sequence ID" value="VEL43311.1"/>
    <property type="molecule type" value="Genomic_DNA"/>
</dbReference>
<keyword evidence="6" id="KW-1133">Transmembrane helix</keyword>
<sequence length="85" mass="9877">MDQSAMGKRHRDHSTTGSTLKPGRNSALRHYFFGEKGDRKLTIKHFLEFQDRLLDEVMRLEVSVTTAFLYSSTFSYFIIWTGSNL</sequence>
<dbReference type="GO" id="GO:0051560">
    <property type="term" value="P:mitochondrial calcium ion homeostasis"/>
    <property type="evidence" value="ECO:0007669"/>
    <property type="project" value="TreeGrafter"/>
</dbReference>
<protein>
    <submittedName>
        <fullName evidence="7">Uncharacterized protein</fullName>
    </submittedName>
</protein>
<dbReference type="InterPro" id="IPR039800">
    <property type="entry name" value="MICU1/2/3"/>
</dbReference>
<reference evidence="7" key="1">
    <citation type="submission" date="2018-11" db="EMBL/GenBank/DDBJ databases">
        <authorList>
            <consortium name="Pathogen Informatics"/>
        </authorList>
    </citation>
    <scope>NUCLEOTIDE SEQUENCE</scope>
</reference>
<proteinExistence type="predicted"/>
<dbReference type="GO" id="GO:1990246">
    <property type="term" value="C:uniplex complex"/>
    <property type="evidence" value="ECO:0007669"/>
    <property type="project" value="TreeGrafter"/>
</dbReference>
<keyword evidence="6" id="KW-0812">Transmembrane</keyword>
<evidence type="ECO:0000256" key="4">
    <source>
        <dbReference type="ARBA" id="ARBA00023136"/>
    </source>
</evidence>
<dbReference type="PANTHER" id="PTHR12294:SF1">
    <property type="entry name" value="CALCIUM UPTAKE PROTEIN 1, MITOCHONDRIAL"/>
    <property type="match status" value="1"/>
</dbReference>
<keyword evidence="4 6" id="KW-0472">Membrane</keyword>
<keyword evidence="2" id="KW-0479">Metal-binding</keyword>
<evidence type="ECO:0000256" key="2">
    <source>
        <dbReference type="ARBA" id="ARBA00022723"/>
    </source>
</evidence>
<feature type="transmembrane region" description="Helical" evidence="6">
    <location>
        <begin position="60"/>
        <end position="79"/>
    </location>
</feature>
<dbReference type="Proteomes" id="UP000784294">
    <property type="component" value="Unassembled WGS sequence"/>
</dbReference>
<comment type="caution">
    <text evidence="7">The sequence shown here is derived from an EMBL/GenBank/DDBJ whole genome shotgun (WGS) entry which is preliminary data.</text>
</comment>
<evidence type="ECO:0000256" key="1">
    <source>
        <dbReference type="ARBA" id="ARBA00004273"/>
    </source>
</evidence>
<accession>A0A3S5BFG9</accession>
<evidence type="ECO:0000256" key="6">
    <source>
        <dbReference type="SAM" id="Phobius"/>
    </source>
</evidence>
<evidence type="ECO:0000256" key="5">
    <source>
        <dbReference type="SAM" id="MobiDB-lite"/>
    </source>
</evidence>
<keyword evidence="3" id="KW-0677">Repeat</keyword>
<evidence type="ECO:0000313" key="7">
    <source>
        <dbReference type="EMBL" id="VEL43311.1"/>
    </source>
</evidence>
<evidence type="ECO:0000256" key="3">
    <source>
        <dbReference type="ARBA" id="ARBA00022737"/>
    </source>
</evidence>
<dbReference type="OrthoDB" id="10056860at2759"/>
<dbReference type="GO" id="GO:0036444">
    <property type="term" value="P:calcium import into the mitochondrion"/>
    <property type="evidence" value="ECO:0007669"/>
    <property type="project" value="TreeGrafter"/>
</dbReference>
<comment type="subcellular location">
    <subcellularLocation>
        <location evidence="1">Mitochondrion inner membrane</location>
    </subcellularLocation>
</comment>
<feature type="region of interest" description="Disordered" evidence="5">
    <location>
        <begin position="1"/>
        <end position="24"/>
    </location>
</feature>
<dbReference type="GO" id="GO:0005509">
    <property type="term" value="F:calcium ion binding"/>
    <property type="evidence" value="ECO:0007669"/>
    <property type="project" value="InterPro"/>
</dbReference>
<evidence type="ECO:0000313" key="8">
    <source>
        <dbReference type="Proteomes" id="UP000784294"/>
    </source>
</evidence>
<dbReference type="PANTHER" id="PTHR12294">
    <property type="entry name" value="EF HAND DOMAIN FAMILY A1,A2-RELATED"/>
    <property type="match status" value="1"/>
</dbReference>
<dbReference type="AlphaFoldDB" id="A0A3S5BFG9"/>
<keyword evidence="8" id="KW-1185">Reference proteome</keyword>
<gene>
    <name evidence="7" type="ORF">PXEA_LOCUS36751</name>
</gene>